<evidence type="ECO:0000313" key="12">
    <source>
        <dbReference type="Proteomes" id="UP000009315"/>
    </source>
</evidence>
<dbReference type="Proteomes" id="UP000009315">
    <property type="component" value="Unassembled WGS sequence"/>
</dbReference>
<dbReference type="PIRSF" id="PIRSF006630">
    <property type="entry name" value="NADS_GAT"/>
    <property type="match status" value="1"/>
</dbReference>
<dbReference type="GO" id="GO:0003952">
    <property type="term" value="F:NAD+ synthase (glutamine-hydrolyzing) activity"/>
    <property type="evidence" value="ECO:0007669"/>
    <property type="project" value="UniProtKB-UniRule"/>
</dbReference>
<dbReference type="InterPro" id="IPR003694">
    <property type="entry name" value="NAD_synthase"/>
</dbReference>
<feature type="domain" description="CN hydrolase" evidence="10">
    <location>
        <begin position="3"/>
        <end position="283"/>
    </location>
</feature>
<feature type="binding site" evidence="7">
    <location>
        <position position="450"/>
    </location>
    <ligand>
        <name>deamido-NAD(+)</name>
        <dbReference type="ChEBI" id="CHEBI:58437"/>
        <note>ligand shared between two neighboring subunits</note>
    </ligand>
</feature>
<evidence type="ECO:0000256" key="5">
    <source>
        <dbReference type="ARBA" id="ARBA00022840"/>
    </source>
</evidence>
<keyword evidence="3 7" id="KW-0436">Ligase</keyword>
<dbReference type="Pfam" id="PF02540">
    <property type="entry name" value="NAD_synthase"/>
    <property type="match status" value="1"/>
</dbReference>
<dbReference type="GO" id="GO:0004359">
    <property type="term" value="F:glutaminase activity"/>
    <property type="evidence" value="ECO:0007669"/>
    <property type="project" value="InterPro"/>
</dbReference>
<evidence type="ECO:0000256" key="4">
    <source>
        <dbReference type="ARBA" id="ARBA00022741"/>
    </source>
</evidence>
<keyword evidence="12" id="KW-1185">Reference proteome</keyword>
<feature type="binding site" evidence="7">
    <location>
        <position position="420"/>
    </location>
    <ligand>
        <name>deamido-NAD(+)</name>
        <dbReference type="ChEBI" id="CHEBI:58437"/>
        <note>ligand shared between two neighboring subunits</note>
    </ligand>
</feature>
<dbReference type="InterPro" id="IPR022310">
    <property type="entry name" value="NAD/GMP_synthase"/>
</dbReference>
<dbReference type="OrthoDB" id="9803818at2"/>
<comment type="catalytic activity">
    <reaction evidence="7 8">
        <text>deamido-NAD(+) + L-glutamine + ATP + H2O = L-glutamate + AMP + diphosphate + NAD(+) + H(+)</text>
        <dbReference type="Rhea" id="RHEA:24384"/>
        <dbReference type="ChEBI" id="CHEBI:15377"/>
        <dbReference type="ChEBI" id="CHEBI:15378"/>
        <dbReference type="ChEBI" id="CHEBI:29985"/>
        <dbReference type="ChEBI" id="CHEBI:30616"/>
        <dbReference type="ChEBI" id="CHEBI:33019"/>
        <dbReference type="ChEBI" id="CHEBI:57540"/>
        <dbReference type="ChEBI" id="CHEBI:58359"/>
        <dbReference type="ChEBI" id="CHEBI:58437"/>
        <dbReference type="ChEBI" id="CHEBI:456215"/>
        <dbReference type="EC" id="6.3.5.1"/>
    </reaction>
</comment>
<dbReference type="SUPFAM" id="SSF56317">
    <property type="entry name" value="Carbon-nitrogen hydrolase"/>
    <property type="match status" value="1"/>
</dbReference>
<evidence type="ECO:0000256" key="6">
    <source>
        <dbReference type="ARBA" id="ARBA00023027"/>
    </source>
</evidence>
<sequence length="635" mass="70979">MQFKIALGQMEVRPGRPDINTQTMLEMINQARRDGAEVIIFPEMCIPGYLLGDTWEQPSFLRDCEEYGLEISKASDRITVLFGNVGVDWQKTGEDGRVRKYNAFFVARDGKFWGGDNFPYPFRIKTLQPNYRQFDDDRHFYSLRKLALELGKTPEELLTPVYLPLPNGRLGLGCLLCEDGWAADYSTKPIPAIMNKGSVNLLINISSSPFTLGKNNKRNRVFAEQARAAGVPLIYVNNVGIQNNGKTIYTFDGSSTVYNKNGEVIYCSRPSFKPNLDLVELDLANGGTNLPALDVPADDNVSFIYQALHYGIQKFTAAIGMRKVVIGISGGIDSAVSAALYAKAIGPSNLLLVNMPSRYNSPTTRQLARQLAENLGCCYTVLPIQESVDYTVKQIESTPVINPATGEKFALQITSFMSENIQARDRSARVLAAVAAAFGGGFTCNANKAETTVGYSTLYGDQAGFLAAIGDLWKHQVYDLARYLNRHVYGREVIPKGIMDIVPSAELSSDQDVEAGKGDPIAYPYHDYLFRSFVQRWDKATPEDILQWYEQGILEAKLGCRPGLVQQLFPTPRQFIDDLERWWNLFNGLGVAKRIQAPPILAVSRRAFGFDHREAQNGVYYTRRYRQLKHKLLSV</sequence>
<feature type="binding site" evidence="7">
    <location>
        <position position="214"/>
    </location>
    <ligand>
        <name>L-glutamine</name>
        <dbReference type="ChEBI" id="CHEBI:58359"/>
    </ligand>
</feature>
<dbReference type="CDD" id="cd00553">
    <property type="entry name" value="NAD_synthase"/>
    <property type="match status" value="1"/>
</dbReference>
<dbReference type="eggNOG" id="COG0171">
    <property type="taxonomic scope" value="Bacteria"/>
</dbReference>
<name>K8DXK1_9FIRM</name>
<evidence type="ECO:0000256" key="3">
    <source>
        <dbReference type="ARBA" id="ARBA00022598"/>
    </source>
</evidence>
<feature type="active site" description="Nucleophile; for glutaminase activity" evidence="7">
    <location>
        <position position="177"/>
    </location>
</feature>
<reference evidence="11 12" key="1">
    <citation type="journal article" date="2013" name="Genome Announc.">
        <title>Genome Sequence of the Sulfate-Reducing Bacterium Desulfotomaculum hydrothermale Lam5(T).</title>
        <authorList>
            <person name="Amin O."/>
            <person name="Fardeau M.L."/>
            <person name="Valette O."/>
            <person name="Hirschler-Rea A."/>
            <person name="Barbe V."/>
            <person name="Medigue C."/>
            <person name="Vacherie B."/>
            <person name="Ollivier B."/>
            <person name="Bertin P.N."/>
            <person name="Dolla A."/>
        </authorList>
    </citation>
    <scope>NUCLEOTIDE SEQUENCE [LARGE SCALE GENOMIC DNA]</scope>
    <source>
        <strain evidence="12">Lam5 / DSM 18033</strain>
    </source>
</reference>
<dbReference type="STRING" id="1121428.DESHY_110268"/>
<feature type="active site" description="Proton acceptor; for glutaminase activity" evidence="7">
    <location>
        <position position="43"/>
    </location>
</feature>
<dbReference type="HAMAP" id="MF_02090">
    <property type="entry name" value="NadE_glutamine_dep"/>
    <property type="match status" value="1"/>
</dbReference>
<comment type="similarity">
    <text evidence="9">Belongs to the NAD synthetase family.</text>
</comment>
<feature type="binding site" evidence="7">
    <location>
        <position position="593"/>
    </location>
    <ligand>
        <name>deamido-NAD(+)</name>
        <dbReference type="ChEBI" id="CHEBI:58437"/>
        <note>ligand shared between two neighboring subunits</note>
    </ligand>
</feature>
<dbReference type="UniPathway" id="UPA00253">
    <property type="reaction ID" value="UER00334"/>
</dbReference>
<keyword evidence="4 7" id="KW-0547">Nucleotide-binding</keyword>
<dbReference type="Gene3D" id="3.60.110.10">
    <property type="entry name" value="Carbon-nitrogen hydrolase"/>
    <property type="match status" value="1"/>
</dbReference>
<evidence type="ECO:0000256" key="7">
    <source>
        <dbReference type="HAMAP-Rule" id="MF_02090"/>
    </source>
</evidence>
<evidence type="ECO:0000259" key="10">
    <source>
        <dbReference type="PROSITE" id="PS50263"/>
    </source>
</evidence>
<comment type="function">
    <text evidence="7">Catalyzes the ATP-dependent amidation of deamido-NAD to form NAD. Uses L-glutamine as a nitrogen source.</text>
</comment>
<dbReference type="eggNOG" id="COG0388">
    <property type="taxonomic scope" value="Bacteria"/>
</dbReference>
<keyword evidence="5 7" id="KW-0067">ATP-binding</keyword>
<dbReference type="CDD" id="cd07570">
    <property type="entry name" value="GAT_Gln-NAD-synth"/>
    <property type="match status" value="1"/>
</dbReference>
<dbReference type="PANTHER" id="PTHR23090">
    <property type="entry name" value="NH 3 /GLUTAMINE-DEPENDENT NAD + SYNTHETASE"/>
    <property type="match status" value="1"/>
</dbReference>
<proteinExistence type="inferred from homology"/>
<dbReference type="InterPro" id="IPR003010">
    <property type="entry name" value="C-N_Hydrolase"/>
</dbReference>
<dbReference type="GO" id="GO:0009435">
    <property type="term" value="P:NAD+ biosynthetic process"/>
    <property type="evidence" value="ECO:0007669"/>
    <property type="project" value="UniProtKB-UniRule"/>
</dbReference>
<comment type="caution">
    <text evidence="7">Lacks conserved residue(s) required for the propagation of feature annotation.</text>
</comment>
<evidence type="ECO:0000256" key="8">
    <source>
        <dbReference type="PIRNR" id="PIRNR006630"/>
    </source>
</evidence>
<dbReference type="Pfam" id="PF00795">
    <property type="entry name" value="CN_hydrolase"/>
    <property type="match status" value="1"/>
</dbReference>
<dbReference type="EMBL" id="CAOS01000003">
    <property type="protein sequence ID" value="CCO07324.1"/>
    <property type="molecule type" value="Genomic_DNA"/>
</dbReference>
<dbReference type="PROSITE" id="PS50263">
    <property type="entry name" value="CN_HYDROLASE"/>
    <property type="match status" value="1"/>
</dbReference>
<dbReference type="GO" id="GO:0008795">
    <property type="term" value="F:NAD+ synthase activity"/>
    <property type="evidence" value="ECO:0007669"/>
    <property type="project" value="UniProtKB-UniRule"/>
</dbReference>
<evidence type="ECO:0000256" key="9">
    <source>
        <dbReference type="RuleBase" id="RU003811"/>
    </source>
</evidence>
<dbReference type="NCBIfam" id="TIGR00552">
    <property type="entry name" value="nadE"/>
    <property type="match status" value="1"/>
</dbReference>
<dbReference type="GO" id="GO:0005524">
    <property type="term" value="F:ATP binding"/>
    <property type="evidence" value="ECO:0007669"/>
    <property type="project" value="UniProtKB-UniRule"/>
</dbReference>
<gene>
    <name evidence="7" type="primary">nadE</name>
    <name evidence="11" type="ORF">DESHY_110268</name>
</gene>
<evidence type="ECO:0000256" key="2">
    <source>
        <dbReference type="ARBA" id="ARBA00007145"/>
    </source>
</evidence>
<dbReference type="SUPFAM" id="SSF52402">
    <property type="entry name" value="Adenine nucleotide alpha hydrolases-like"/>
    <property type="match status" value="1"/>
</dbReference>
<dbReference type="InterPro" id="IPR014729">
    <property type="entry name" value="Rossmann-like_a/b/a_fold"/>
</dbReference>
<feature type="active site" description="For glutaminase activity" evidence="7">
    <location>
        <position position="125"/>
    </location>
</feature>
<protein>
    <recommendedName>
        <fullName evidence="7 8">Glutamine-dependent NAD(+) synthetase</fullName>
        <ecNumber evidence="7 8">6.3.5.1</ecNumber>
    </recommendedName>
    <alternativeName>
        <fullName evidence="7 8">NAD(+) synthase [glutamine-hydrolyzing]</fullName>
    </alternativeName>
</protein>
<dbReference type="Gene3D" id="3.40.50.620">
    <property type="entry name" value="HUPs"/>
    <property type="match status" value="1"/>
</dbReference>
<keyword evidence="6 7" id="KW-0520">NAD</keyword>
<feature type="binding site" evidence="7">
    <location>
        <begin position="327"/>
        <end position="334"/>
    </location>
    <ligand>
        <name>ATP</name>
        <dbReference type="ChEBI" id="CHEBI:30616"/>
    </ligand>
</feature>
<feature type="binding site" evidence="7">
    <location>
        <position position="208"/>
    </location>
    <ligand>
        <name>L-glutamine</name>
        <dbReference type="ChEBI" id="CHEBI:58359"/>
    </ligand>
</feature>
<feature type="binding site" evidence="7">
    <location>
        <position position="131"/>
    </location>
    <ligand>
        <name>L-glutamine</name>
        <dbReference type="ChEBI" id="CHEBI:58359"/>
    </ligand>
</feature>
<evidence type="ECO:0000256" key="1">
    <source>
        <dbReference type="ARBA" id="ARBA00005188"/>
    </source>
</evidence>
<dbReference type="InterPro" id="IPR036526">
    <property type="entry name" value="C-N_Hydrolase_sf"/>
</dbReference>
<dbReference type="EC" id="6.3.5.1" evidence="7 8"/>
<accession>K8DXK1</accession>
<evidence type="ECO:0000313" key="11">
    <source>
        <dbReference type="EMBL" id="CCO07324.1"/>
    </source>
</evidence>
<dbReference type="InterPro" id="IPR014445">
    <property type="entry name" value="Gln-dep_NAD_synthase"/>
</dbReference>
<dbReference type="GO" id="GO:0005737">
    <property type="term" value="C:cytoplasm"/>
    <property type="evidence" value="ECO:0007669"/>
    <property type="project" value="InterPro"/>
</dbReference>
<comment type="pathway">
    <text evidence="1 7 8">Cofactor biosynthesis; NAD(+) biosynthesis; NAD(+) from deamido-NAD(+) (L-Gln route): step 1/1.</text>
</comment>
<organism evidence="11 12">
    <name type="scientific">Desulforamulus hydrothermalis Lam5 = DSM 18033</name>
    <dbReference type="NCBI Taxonomy" id="1121428"/>
    <lineage>
        <taxon>Bacteria</taxon>
        <taxon>Bacillati</taxon>
        <taxon>Bacillota</taxon>
        <taxon>Clostridia</taxon>
        <taxon>Eubacteriales</taxon>
        <taxon>Peptococcaceae</taxon>
        <taxon>Desulforamulus</taxon>
    </lineage>
</organism>
<comment type="caution">
    <text evidence="11">The sequence shown here is derived from an EMBL/GenBank/DDBJ whole genome shotgun (WGS) entry which is preliminary data.</text>
</comment>
<dbReference type="PANTHER" id="PTHR23090:SF9">
    <property type="entry name" value="GLUTAMINE-DEPENDENT NAD(+) SYNTHETASE"/>
    <property type="match status" value="1"/>
</dbReference>
<dbReference type="AlphaFoldDB" id="K8DXK1"/>
<comment type="similarity">
    <text evidence="2 7 8">In the C-terminal section; belongs to the NAD synthetase family.</text>
</comment>